<dbReference type="SUPFAM" id="SSF55120">
    <property type="entry name" value="Pseudouridine synthase"/>
    <property type="match status" value="1"/>
</dbReference>
<dbReference type="InterPro" id="IPR020103">
    <property type="entry name" value="PsdUridine_synth_cat_dom_sf"/>
</dbReference>
<dbReference type="GO" id="GO:0003723">
    <property type="term" value="F:RNA binding"/>
    <property type="evidence" value="ECO:0007669"/>
    <property type="project" value="InterPro"/>
</dbReference>
<dbReference type="AlphaFoldDB" id="A0A9P6DRE1"/>
<protein>
    <submittedName>
        <fullName evidence="2">Uncharacterized protein</fullName>
    </submittedName>
</protein>
<organism evidence="2 3">
    <name type="scientific">Hydnum rufescens UP504</name>
    <dbReference type="NCBI Taxonomy" id="1448309"/>
    <lineage>
        <taxon>Eukaryota</taxon>
        <taxon>Fungi</taxon>
        <taxon>Dikarya</taxon>
        <taxon>Basidiomycota</taxon>
        <taxon>Agaricomycotina</taxon>
        <taxon>Agaricomycetes</taxon>
        <taxon>Cantharellales</taxon>
        <taxon>Hydnaceae</taxon>
        <taxon>Hydnum</taxon>
    </lineage>
</organism>
<evidence type="ECO:0000313" key="3">
    <source>
        <dbReference type="Proteomes" id="UP000886523"/>
    </source>
</evidence>
<dbReference type="Pfam" id="PF01142">
    <property type="entry name" value="TruD"/>
    <property type="match status" value="1"/>
</dbReference>
<dbReference type="Proteomes" id="UP000886523">
    <property type="component" value="Unassembled WGS sequence"/>
</dbReference>
<dbReference type="EMBL" id="MU129171">
    <property type="protein sequence ID" value="KAF9505140.1"/>
    <property type="molecule type" value="Genomic_DNA"/>
</dbReference>
<gene>
    <name evidence="2" type="ORF">BS47DRAFT_1347170</name>
    <name evidence="1" type="ORF">BS47DRAFT_1354216</name>
</gene>
<dbReference type="GO" id="GO:0001522">
    <property type="term" value="P:pseudouridine synthesis"/>
    <property type="evidence" value="ECO:0007669"/>
    <property type="project" value="InterPro"/>
</dbReference>
<dbReference type="InterPro" id="IPR001656">
    <property type="entry name" value="PsdUridine_synth_TruD"/>
</dbReference>
<dbReference type="EMBL" id="MU129006">
    <property type="protein sequence ID" value="KAF9511012.1"/>
    <property type="molecule type" value="Genomic_DNA"/>
</dbReference>
<evidence type="ECO:0000313" key="2">
    <source>
        <dbReference type="EMBL" id="KAF9511012.1"/>
    </source>
</evidence>
<dbReference type="GO" id="GO:0009982">
    <property type="term" value="F:pseudouridine synthase activity"/>
    <property type="evidence" value="ECO:0007669"/>
    <property type="project" value="InterPro"/>
</dbReference>
<proteinExistence type="predicted"/>
<reference evidence="2" key="1">
    <citation type="journal article" date="2020" name="Nat. Commun.">
        <title>Large-scale genome sequencing of mycorrhizal fungi provides insights into the early evolution of symbiotic traits.</title>
        <authorList>
            <person name="Miyauchi S."/>
            <person name="Kiss E."/>
            <person name="Kuo A."/>
            <person name="Drula E."/>
            <person name="Kohler A."/>
            <person name="Sanchez-Garcia M."/>
            <person name="Morin E."/>
            <person name="Andreopoulos B."/>
            <person name="Barry K.W."/>
            <person name="Bonito G."/>
            <person name="Buee M."/>
            <person name="Carver A."/>
            <person name="Chen C."/>
            <person name="Cichocki N."/>
            <person name="Clum A."/>
            <person name="Culley D."/>
            <person name="Crous P.W."/>
            <person name="Fauchery L."/>
            <person name="Girlanda M."/>
            <person name="Hayes R.D."/>
            <person name="Keri Z."/>
            <person name="LaButti K."/>
            <person name="Lipzen A."/>
            <person name="Lombard V."/>
            <person name="Magnuson J."/>
            <person name="Maillard F."/>
            <person name="Murat C."/>
            <person name="Nolan M."/>
            <person name="Ohm R.A."/>
            <person name="Pangilinan J."/>
            <person name="Pereira M.F."/>
            <person name="Perotto S."/>
            <person name="Peter M."/>
            <person name="Pfister S."/>
            <person name="Riley R."/>
            <person name="Sitrit Y."/>
            <person name="Stielow J.B."/>
            <person name="Szollosi G."/>
            <person name="Zifcakova L."/>
            <person name="Stursova M."/>
            <person name="Spatafora J.W."/>
            <person name="Tedersoo L."/>
            <person name="Vaario L.M."/>
            <person name="Yamada A."/>
            <person name="Yan M."/>
            <person name="Wang P."/>
            <person name="Xu J."/>
            <person name="Bruns T."/>
            <person name="Baldrian P."/>
            <person name="Vilgalys R."/>
            <person name="Dunand C."/>
            <person name="Henrissat B."/>
            <person name="Grigoriev I.V."/>
            <person name="Hibbett D."/>
            <person name="Nagy L.G."/>
            <person name="Martin F.M."/>
        </authorList>
    </citation>
    <scope>NUCLEOTIDE SEQUENCE</scope>
    <source>
        <strain evidence="2">UP504</strain>
    </source>
</reference>
<evidence type="ECO:0000313" key="1">
    <source>
        <dbReference type="EMBL" id="KAF9505140.1"/>
    </source>
</evidence>
<name>A0A9P6DRE1_9AGAM</name>
<comment type="caution">
    <text evidence="2">The sequence shown here is derived from an EMBL/GenBank/DDBJ whole genome shotgun (WGS) entry which is preliminary data.</text>
</comment>
<dbReference type="Gene3D" id="3.30.2350.20">
    <property type="entry name" value="TruD, catalytic domain"/>
    <property type="match status" value="1"/>
</dbReference>
<accession>A0A9P6DRE1</accession>
<sequence length="82" mass="9238">MYIRAYQSYVMNPSVSRRIHGFGCDTLVGDLVLEKKELHTKKDPTDIVNADRTSRLGNVERGLPRPSRSELPGLVCIERIAP</sequence>
<dbReference type="InterPro" id="IPR042214">
    <property type="entry name" value="TruD_catalytic"/>
</dbReference>
<keyword evidence="3" id="KW-1185">Reference proteome</keyword>